<keyword evidence="6" id="KW-1185">Reference proteome</keyword>
<dbReference type="InterPro" id="IPR004046">
    <property type="entry name" value="GST_C"/>
</dbReference>
<dbReference type="Gene3D" id="1.20.1050.130">
    <property type="match status" value="1"/>
</dbReference>
<accession>A0A0C9TPX8</accession>
<dbReference type="InterPro" id="IPR004045">
    <property type="entry name" value="Glutathione_S-Trfase_N"/>
</dbReference>
<dbReference type="Pfam" id="PF00043">
    <property type="entry name" value="GST_C"/>
    <property type="match status" value="1"/>
</dbReference>
<dbReference type="OrthoDB" id="422574at2759"/>
<dbReference type="InterPro" id="IPR010987">
    <property type="entry name" value="Glutathione-S-Trfase_C-like"/>
</dbReference>
<dbReference type="EMBL" id="KN837552">
    <property type="protein sequence ID" value="KIJ23979.1"/>
    <property type="molecule type" value="Genomic_DNA"/>
</dbReference>
<dbReference type="SFLD" id="SFLDG00358">
    <property type="entry name" value="Main_(cytGST)"/>
    <property type="match status" value="1"/>
</dbReference>
<dbReference type="SFLD" id="SFLDS00019">
    <property type="entry name" value="Glutathione_Transferase_(cytos"/>
    <property type="match status" value="1"/>
</dbReference>
<evidence type="ECO:0000256" key="1">
    <source>
        <dbReference type="ARBA" id="ARBA00007409"/>
    </source>
</evidence>
<gene>
    <name evidence="5" type="ORF">M422DRAFT_785998</name>
</gene>
<dbReference type="PROSITE" id="PS50405">
    <property type="entry name" value="GST_CTER"/>
    <property type="match status" value="1"/>
</dbReference>
<evidence type="ECO:0000256" key="2">
    <source>
        <dbReference type="RuleBase" id="RU003494"/>
    </source>
</evidence>
<feature type="domain" description="GST N-terminal" evidence="3">
    <location>
        <begin position="3"/>
        <end position="89"/>
    </location>
</feature>
<comment type="similarity">
    <text evidence="1 2">Belongs to the GST superfamily.</text>
</comment>
<dbReference type="SUPFAM" id="SSF47616">
    <property type="entry name" value="GST C-terminal domain-like"/>
    <property type="match status" value="1"/>
</dbReference>
<name>A0A0C9TPX8_SPHS4</name>
<dbReference type="Proteomes" id="UP000054279">
    <property type="component" value="Unassembled WGS sequence"/>
</dbReference>
<dbReference type="InterPro" id="IPR036282">
    <property type="entry name" value="Glutathione-S-Trfase_C_sf"/>
</dbReference>
<evidence type="ECO:0008006" key="7">
    <source>
        <dbReference type="Google" id="ProtNLM"/>
    </source>
</evidence>
<dbReference type="CDD" id="cd03048">
    <property type="entry name" value="GST_N_Ure2p_like"/>
    <property type="match status" value="1"/>
</dbReference>
<dbReference type="AlphaFoldDB" id="A0A0C9TPX8"/>
<dbReference type="PANTHER" id="PTHR44051:SF14">
    <property type="entry name" value="GLUTATHIONE S-TRANSFERASE II"/>
    <property type="match status" value="1"/>
</dbReference>
<dbReference type="Pfam" id="PF02798">
    <property type="entry name" value="GST_N"/>
    <property type="match status" value="1"/>
</dbReference>
<dbReference type="InterPro" id="IPR040079">
    <property type="entry name" value="Glutathione_S-Trfase"/>
</dbReference>
<protein>
    <recommendedName>
        <fullName evidence="7">Glutathione transferase</fullName>
    </recommendedName>
</protein>
<evidence type="ECO:0000259" key="4">
    <source>
        <dbReference type="PROSITE" id="PS50405"/>
    </source>
</evidence>
<sequence length="224" mass="25006">MAPQVTLYSHPGSPNPLKVAILLEALNVSYEVINREFANDGPNGMKSAEFLKINPTGRIPALVDNENGHVVWESTAILTYIADRWDTAGEFRGKTPQERSLVIQYVSYQISTFGPALGESLHYLFNHPVKDLDRSVQERNHKELHTQFAFIDSQVKGRDWIALDRFSIADLSIVPQLVYLTQYDGLSLEGYPNLQAWVARTIAVESVKKGYKSFPGQADAATAL</sequence>
<dbReference type="PROSITE" id="PS50404">
    <property type="entry name" value="GST_NTER"/>
    <property type="match status" value="1"/>
</dbReference>
<evidence type="ECO:0000313" key="5">
    <source>
        <dbReference type="EMBL" id="KIJ23979.1"/>
    </source>
</evidence>
<proteinExistence type="inferred from homology"/>
<reference evidence="5 6" key="1">
    <citation type="submission" date="2014-06" db="EMBL/GenBank/DDBJ databases">
        <title>Evolutionary Origins and Diversification of the Mycorrhizal Mutualists.</title>
        <authorList>
            <consortium name="DOE Joint Genome Institute"/>
            <consortium name="Mycorrhizal Genomics Consortium"/>
            <person name="Kohler A."/>
            <person name="Kuo A."/>
            <person name="Nagy L.G."/>
            <person name="Floudas D."/>
            <person name="Copeland A."/>
            <person name="Barry K.W."/>
            <person name="Cichocki N."/>
            <person name="Veneault-Fourrey C."/>
            <person name="LaButti K."/>
            <person name="Lindquist E.A."/>
            <person name="Lipzen A."/>
            <person name="Lundell T."/>
            <person name="Morin E."/>
            <person name="Murat C."/>
            <person name="Riley R."/>
            <person name="Ohm R."/>
            <person name="Sun H."/>
            <person name="Tunlid A."/>
            <person name="Henrissat B."/>
            <person name="Grigoriev I.V."/>
            <person name="Hibbett D.S."/>
            <person name="Martin F."/>
        </authorList>
    </citation>
    <scope>NUCLEOTIDE SEQUENCE [LARGE SCALE GENOMIC DNA]</scope>
    <source>
        <strain evidence="5 6">SS14</strain>
    </source>
</reference>
<dbReference type="HOGENOM" id="CLU_011226_14_2_1"/>
<dbReference type="InterPro" id="IPR036249">
    <property type="entry name" value="Thioredoxin-like_sf"/>
</dbReference>
<evidence type="ECO:0000259" key="3">
    <source>
        <dbReference type="PROSITE" id="PS50404"/>
    </source>
</evidence>
<organism evidence="5 6">
    <name type="scientific">Sphaerobolus stellatus (strain SS14)</name>
    <dbReference type="NCBI Taxonomy" id="990650"/>
    <lineage>
        <taxon>Eukaryota</taxon>
        <taxon>Fungi</taxon>
        <taxon>Dikarya</taxon>
        <taxon>Basidiomycota</taxon>
        <taxon>Agaricomycotina</taxon>
        <taxon>Agaricomycetes</taxon>
        <taxon>Phallomycetidae</taxon>
        <taxon>Geastrales</taxon>
        <taxon>Sphaerobolaceae</taxon>
        <taxon>Sphaerobolus</taxon>
    </lineage>
</organism>
<feature type="domain" description="GST C-terminal" evidence="4">
    <location>
        <begin position="95"/>
        <end position="224"/>
    </location>
</feature>
<dbReference type="PANTHER" id="PTHR44051">
    <property type="entry name" value="GLUTATHIONE S-TRANSFERASE-RELATED"/>
    <property type="match status" value="1"/>
</dbReference>
<evidence type="ECO:0000313" key="6">
    <source>
        <dbReference type="Proteomes" id="UP000054279"/>
    </source>
</evidence>
<dbReference type="SUPFAM" id="SSF52833">
    <property type="entry name" value="Thioredoxin-like"/>
    <property type="match status" value="1"/>
</dbReference>